<dbReference type="KEGG" id="mvi:X808_14070"/>
<reference evidence="1 2" key="1">
    <citation type="submission" date="2013-12" db="EMBL/GenBank/DDBJ databases">
        <title>Annotation of the Mannheimia varigena USDA-ARS-USMARC-1296 complete genome.</title>
        <authorList>
            <person name="Harhay G.P."/>
            <person name="Clawson M.L."/>
            <person name="Murray R.W."/>
            <person name="Lubbers B.V."/>
            <person name="Heaton M.P."/>
            <person name="Chitko-Mckown C.G."/>
            <person name="Harhay D.M."/>
            <person name="Smith T.P.L."/>
        </authorList>
    </citation>
    <scope>NUCLEOTIDE SEQUENCE [LARGE SCALE GENOMIC DNA]</scope>
    <source>
        <strain evidence="1 2">USDA-ARS-USMARC-1296</strain>
    </source>
</reference>
<gene>
    <name evidence="1" type="ORF">X808_14070</name>
</gene>
<dbReference type="HOGENOM" id="CLU_2936164_0_0_6"/>
<accession>W0QAK5</accession>
<dbReference type="PATRIC" id="fig|1433287.3.peg.1408"/>
<dbReference type="STRING" id="1433287.X808_14070"/>
<dbReference type="Proteomes" id="UP000066995">
    <property type="component" value="Chromosome"/>
</dbReference>
<organism evidence="1 2">
    <name type="scientific">Mannheimia varigena USDA-ARS-USMARC-1296</name>
    <dbReference type="NCBI Taxonomy" id="1433287"/>
    <lineage>
        <taxon>Bacteria</taxon>
        <taxon>Pseudomonadati</taxon>
        <taxon>Pseudomonadota</taxon>
        <taxon>Gammaproteobacteria</taxon>
        <taxon>Pasteurellales</taxon>
        <taxon>Pasteurellaceae</taxon>
        <taxon>Mannheimia</taxon>
    </lineage>
</organism>
<proteinExistence type="predicted"/>
<dbReference type="EMBL" id="CP006943">
    <property type="protein sequence ID" value="AHG75929.1"/>
    <property type="molecule type" value="Genomic_DNA"/>
</dbReference>
<name>W0QAK5_9PAST</name>
<keyword evidence="2" id="KW-1185">Reference proteome</keyword>
<evidence type="ECO:0000313" key="2">
    <source>
        <dbReference type="Proteomes" id="UP000066995"/>
    </source>
</evidence>
<dbReference type="RefSeq" id="WP_025217634.1">
    <property type="nucleotide sequence ID" value="NZ_CP006943.1"/>
</dbReference>
<protein>
    <submittedName>
        <fullName evidence="1">Uncharacterized protein</fullName>
    </submittedName>
</protein>
<evidence type="ECO:0000313" key="1">
    <source>
        <dbReference type="EMBL" id="AHG75929.1"/>
    </source>
</evidence>
<sequence>MNYLDKNWEKFLSSKELKGNLISISLFITTFELFKKRIIDMPVEFFSDEFDKDKGWILSQ</sequence>
<dbReference type="AlphaFoldDB" id="W0QAK5"/>